<keyword evidence="2" id="KW-1185">Reference proteome</keyword>
<dbReference type="Proteomes" id="UP000498980">
    <property type="component" value="Unassembled WGS sequence"/>
</dbReference>
<organism evidence="1 2">
    <name type="scientific">Streptomyces fulvorobeus</name>
    <dbReference type="NCBI Taxonomy" id="284028"/>
    <lineage>
        <taxon>Bacteria</taxon>
        <taxon>Bacillati</taxon>
        <taxon>Actinomycetota</taxon>
        <taxon>Actinomycetes</taxon>
        <taxon>Kitasatosporales</taxon>
        <taxon>Streptomycetaceae</taxon>
        <taxon>Streptomyces</taxon>
    </lineage>
</organism>
<proteinExistence type="predicted"/>
<dbReference type="EMBL" id="BLWC01000001">
    <property type="protein sequence ID" value="GFN01239.1"/>
    <property type="molecule type" value="Genomic_DNA"/>
</dbReference>
<accession>A0A7J0CFQ6</accession>
<comment type="caution">
    <text evidence="1">The sequence shown here is derived from an EMBL/GenBank/DDBJ whole genome shotgun (WGS) entry which is preliminary data.</text>
</comment>
<protein>
    <submittedName>
        <fullName evidence="1">Uncharacterized protein</fullName>
    </submittedName>
</protein>
<evidence type="ECO:0000313" key="2">
    <source>
        <dbReference type="Proteomes" id="UP000498980"/>
    </source>
</evidence>
<name>A0A7J0CFQ6_9ACTN</name>
<dbReference type="AlphaFoldDB" id="A0A7J0CFQ6"/>
<gene>
    <name evidence="1" type="ORF">Sfulv_60490</name>
</gene>
<sequence>MTAPVTRTQEYSGSWARSCKNPVPLKYMNRPASTPLMRAWVVLSTRSETVEQISTSSEPQSTMKSCHMSVFPLL</sequence>
<evidence type="ECO:0000313" key="1">
    <source>
        <dbReference type="EMBL" id="GFN01239.1"/>
    </source>
</evidence>
<reference evidence="1 2" key="1">
    <citation type="submission" date="2020-05" db="EMBL/GenBank/DDBJ databases">
        <title>Whole genome shotgun sequence of Streptomyces fulvorobeus NBRC 15897.</title>
        <authorList>
            <person name="Komaki H."/>
            <person name="Tamura T."/>
        </authorList>
    </citation>
    <scope>NUCLEOTIDE SEQUENCE [LARGE SCALE GENOMIC DNA]</scope>
    <source>
        <strain evidence="1 2">NBRC 15897</strain>
    </source>
</reference>